<keyword evidence="4 5" id="KW-0620">Polyamine biosynthesis</keyword>
<gene>
    <name evidence="7" type="ORF">GNP35_09395</name>
</gene>
<accession>A0A6N8F8E4</accession>
<sequence length="253" mass="28860">MDVAQFQFSSEANQQVYFYQSTELRIEVLQNQHHIWMEINGVIQSACQNKAPYRPVLPHILAMFLPYNHHKIPSSVLELGGGGQSVQRYIAQTQASVEFTSIEYDQDVIDTVKNYMPGGDNLNIIKADAFEFIAQAVNDKLQYDWVVVDLFHGAESPTKVFSAEFFLDCYKITKQDGWLVFNCLRSEPEILTSLVETVNECFDTKSKLFAVPGMKNHILLAYKSPELQGALMEHIETFNFPDEIEIHNLAKSI</sequence>
<keyword evidence="3" id="KW-0745">Spermidine biosynthesis</keyword>
<evidence type="ECO:0000313" key="7">
    <source>
        <dbReference type="EMBL" id="MUH72683.1"/>
    </source>
</evidence>
<dbReference type="OrthoDB" id="9761985at2"/>
<dbReference type="RefSeq" id="WP_155695841.1">
    <property type="nucleotide sequence ID" value="NZ_WOCD01000003.1"/>
</dbReference>
<protein>
    <recommendedName>
        <fullName evidence="6">PABS domain-containing protein</fullName>
    </recommendedName>
</protein>
<dbReference type="Pfam" id="PF01564">
    <property type="entry name" value="Spermine_synth"/>
    <property type="match status" value="1"/>
</dbReference>
<evidence type="ECO:0000256" key="1">
    <source>
        <dbReference type="ARBA" id="ARBA00007867"/>
    </source>
</evidence>
<dbReference type="PROSITE" id="PS51006">
    <property type="entry name" value="PABS_2"/>
    <property type="match status" value="1"/>
</dbReference>
<dbReference type="Gene3D" id="3.40.50.150">
    <property type="entry name" value="Vaccinia Virus protein VP39"/>
    <property type="match status" value="1"/>
</dbReference>
<dbReference type="InterPro" id="IPR030374">
    <property type="entry name" value="PABS"/>
</dbReference>
<dbReference type="GO" id="GO:0008295">
    <property type="term" value="P:spermidine biosynthetic process"/>
    <property type="evidence" value="ECO:0007669"/>
    <property type="project" value="UniProtKB-KW"/>
</dbReference>
<dbReference type="InterPro" id="IPR001045">
    <property type="entry name" value="Spermi_synthase"/>
</dbReference>
<comment type="similarity">
    <text evidence="1">Belongs to the spermidine/spermine synthase family.</text>
</comment>
<evidence type="ECO:0000256" key="3">
    <source>
        <dbReference type="ARBA" id="ARBA00023066"/>
    </source>
</evidence>
<dbReference type="EMBL" id="WOCD01000003">
    <property type="protein sequence ID" value="MUH72683.1"/>
    <property type="molecule type" value="Genomic_DNA"/>
</dbReference>
<dbReference type="NCBIfam" id="NF037959">
    <property type="entry name" value="MFS_SpdSyn"/>
    <property type="match status" value="1"/>
</dbReference>
<proteinExistence type="inferred from homology"/>
<evidence type="ECO:0000256" key="5">
    <source>
        <dbReference type="PROSITE-ProRule" id="PRU00354"/>
    </source>
</evidence>
<evidence type="ECO:0000256" key="2">
    <source>
        <dbReference type="ARBA" id="ARBA00022679"/>
    </source>
</evidence>
<evidence type="ECO:0000313" key="8">
    <source>
        <dbReference type="Proteomes" id="UP000439994"/>
    </source>
</evidence>
<evidence type="ECO:0000256" key="4">
    <source>
        <dbReference type="ARBA" id="ARBA00023115"/>
    </source>
</evidence>
<evidence type="ECO:0000259" key="6">
    <source>
        <dbReference type="PROSITE" id="PS51006"/>
    </source>
</evidence>
<organism evidence="7 8">
    <name type="scientific">Psychrosphaera haliotis</name>
    <dbReference type="NCBI Taxonomy" id="555083"/>
    <lineage>
        <taxon>Bacteria</taxon>
        <taxon>Pseudomonadati</taxon>
        <taxon>Pseudomonadota</taxon>
        <taxon>Gammaproteobacteria</taxon>
        <taxon>Alteromonadales</taxon>
        <taxon>Pseudoalteromonadaceae</taxon>
        <taxon>Psychrosphaera</taxon>
    </lineage>
</organism>
<feature type="active site" description="Proton acceptor" evidence="5">
    <location>
        <position position="149"/>
    </location>
</feature>
<name>A0A6N8F8E4_9GAMM</name>
<dbReference type="InterPro" id="IPR029063">
    <property type="entry name" value="SAM-dependent_MTases_sf"/>
</dbReference>
<comment type="caution">
    <text evidence="7">The sequence shown here is derived from an EMBL/GenBank/DDBJ whole genome shotgun (WGS) entry which is preliminary data.</text>
</comment>
<dbReference type="PANTHER" id="PTHR11558:SF11">
    <property type="entry name" value="SPERMIDINE SYNTHASE"/>
    <property type="match status" value="1"/>
</dbReference>
<dbReference type="AlphaFoldDB" id="A0A6N8F8E4"/>
<dbReference type="Proteomes" id="UP000439994">
    <property type="component" value="Unassembled WGS sequence"/>
</dbReference>
<reference evidence="7 8" key="1">
    <citation type="submission" date="2019-11" db="EMBL/GenBank/DDBJ databases">
        <title>P. haliotis isolates from Z. marina roots.</title>
        <authorList>
            <person name="Cohen M."/>
            <person name="Jospin G."/>
            <person name="Eisen J.A."/>
            <person name="Coil D.A."/>
        </authorList>
    </citation>
    <scope>NUCLEOTIDE SEQUENCE [LARGE SCALE GENOMIC DNA]</scope>
    <source>
        <strain evidence="7 8">UCD-MCMsp1aY</strain>
    </source>
</reference>
<dbReference type="GO" id="GO:0016740">
    <property type="term" value="F:transferase activity"/>
    <property type="evidence" value="ECO:0007669"/>
    <property type="project" value="UniProtKB-UniRule"/>
</dbReference>
<dbReference type="PANTHER" id="PTHR11558">
    <property type="entry name" value="SPERMIDINE/SPERMINE SYNTHASE"/>
    <property type="match status" value="1"/>
</dbReference>
<dbReference type="SUPFAM" id="SSF53335">
    <property type="entry name" value="S-adenosyl-L-methionine-dependent methyltransferases"/>
    <property type="match status" value="1"/>
</dbReference>
<feature type="domain" description="PABS" evidence="6">
    <location>
        <begin position="1"/>
        <end position="226"/>
    </location>
</feature>
<keyword evidence="8" id="KW-1185">Reference proteome</keyword>
<keyword evidence="2 5" id="KW-0808">Transferase</keyword>